<dbReference type="EMBL" id="SHNN01000001">
    <property type="protein sequence ID" value="MCX2979308.1"/>
    <property type="molecule type" value="Genomic_DNA"/>
</dbReference>
<comment type="subcellular location">
    <subcellularLocation>
        <location evidence="1 11">Cell outer membrane</location>
        <topology evidence="1 11">Multi-pass membrane protein</topology>
    </subcellularLocation>
</comment>
<keyword evidence="15" id="KW-0675">Receptor</keyword>
<dbReference type="InterPro" id="IPR039426">
    <property type="entry name" value="TonB-dep_rcpt-like"/>
</dbReference>
<evidence type="ECO:0000256" key="6">
    <source>
        <dbReference type="ARBA" id="ARBA00023004"/>
    </source>
</evidence>
<keyword evidence="3 11" id="KW-1134">Transmembrane beta strand</keyword>
<evidence type="ECO:0000259" key="14">
    <source>
        <dbReference type="Pfam" id="PF07715"/>
    </source>
</evidence>
<keyword evidence="4" id="KW-0410">Iron transport</keyword>
<dbReference type="InterPro" id="IPR000531">
    <property type="entry name" value="Beta-barrel_TonB"/>
</dbReference>
<dbReference type="Pfam" id="PF07715">
    <property type="entry name" value="Plug"/>
    <property type="match status" value="1"/>
</dbReference>
<dbReference type="Proteomes" id="UP001143362">
    <property type="component" value="Unassembled WGS sequence"/>
</dbReference>
<sequence length="813" mass="88750">MIKLNKREAASTFLMAASCLPPAIPAVYAESSLVLEEVMVTARRRTESLQDAPLAVSAFSGDDLMDAGVTNLADITEMVPNLQISRPSRDANIYIRGVGPARGATNVTELSVGVYIDDVFILKPHGQLMDLAEIQSVQVLRGPQGTLFGKNTTGGALVVTTVKPQEELGGYIQATVGNDNRLNLQGSIDVPLGDSFLTKLTLTSVEADGYGQDPVHGTELSDENRQGALLQARWLASDRFTADFSYFYNKIDENLLAMGDCVVTNRDAAIPGAGLITPATGLDLMPDFCERASDGIATYYDPDRKFELEAHMASVNLSWDINDDHTLRSITAWRTQETPNINYTNTYAGFPSGQRSLEDGESTQVSQEFQLSGDFAEGSLRYTLGVYYMEDESDTGLSSTWNGVDGIWASSIADGLPPGLVAALTNYNEQGQDAKNSTLAVFTQWSWDITDNFELTAGVRYGSEERELETQRTDAALPWDAYADVPGAIIIPGSVVLMTYDTFFNEAESALPLALGDTTRLETDKTFDSTTPMVSAAYSIPQEALSDSLNGLMMYASYTVGYKAGGFSDFNVGELVPFEEEEIDSIEIGFKLDAFDNRLRLNAAFFSMEYDEMQLFVARPDPDPNSIGTLQGVTNAGASKIKGAELELAIIPADGWLINITGSYADGKFDEFDDFVIDPETGEPVILDRSDEALPSLPETSFSLGIQYDWQTGMGDWSVRADAFYRDEIYWGFDAATWDNPLAREASTTDSFTVFNARVNWQVNDSFSIAAWGKNLADEEYTDGGVGETANLGHVVKGMAPPRRYGVDVRFDF</sequence>
<evidence type="ECO:0000256" key="9">
    <source>
        <dbReference type="ARBA" id="ARBA00023136"/>
    </source>
</evidence>
<evidence type="ECO:0000256" key="5">
    <source>
        <dbReference type="ARBA" id="ARBA00022692"/>
    </source>
</evidence>
<comment type="caution">
    <text evidence="15">The sequence shown here is derived from an EMBL/GenBank/DDBJ whole genome shotgun (WGS) entry which is preliminary data.</text>
</comment>
<proteinExistence type="inferred from homology"/>
<evidence type="ECO:0000256" key="12">
    <source>
        <dbReference type="RuleBase" id="RU003357"/>
    </source>
</evidence>
<keyword evidence="16" id="KW-1185">Reference proteome</keyword>
<evidence type="ECO:0000259" key="13">
    <source>
        <dbReference type="Pfam" id="PF00593"/>
    </source>
</evidence>
<reference evidence="15" key="1">
    <citation type="submission" date="2019-02" db="EMBL/GenBank/DDBJ databases">
        <authorList>
            <person name="Li S.-H."/>
        </authorList>
    </citation>
    <scope>NUCLEOTIDE SEQUENCE</scope>
    <source>
        <strain evidence="15">IMCC14734</strain>
    </source>
</reference>
<evidence type="ECO:0000256" key="4">
    <source>
        <dbReference type="ARBA" id="ARBA00022496"/>
    </source>
</evidence>
<keyword evidence="5 11" id="KW-0812">Transmembrane</keyword>
<keyword evidence="6" id="KW-0408">Iron</keyword>
<keyword evidence="10 11" id="KW-0998">Cell outer membrane</keyword>
<keyword evidence="8 12" id="KW-0798">TonB box</keyword>
<dbReference type="PROSITE" id="PS52016">
    <property type="entry name" value="TONB_DEPENDENT_REC_3"/>
    <property type="match status" value="1"/>
</dbReference>
<comment type="similarity">
    <text evidence="11 12">Belongs to the TonB-dependent receptor family.</text>
</comment>
<dbReference type="SUPFAM" id="SSF56935">
    <property type="entry name" value="Porins"/>
    <property type="match status" value="1"/>
</dbReference>
<evidence type="ECO:0000256" key="7">
    <source>
        <dbReference type="ARBA" id="ARBA00023065"/>
    </source>
</evidence>
<gene>
    <name evidence="15" type="ORF">EYC98_00335</name>
</gene>
<name>A0ABT3TAK2_9GAMM</name>
<keyword evidence="9 11" id="KW-0472">Membrane</keyword>
<dbReference type="InterPro" id="IPR012910">
    <property type="entry name" value="Plug_dom"/>
</dbReference>
<organism evidence="15 16">
    <name type="scientific">Candidatus Litorirhabdus singularis</name>
    <dbReference type="NCBI Taxonomy" id="2518993"/>
    <lineage>
        <taxon>Bacteria</taxon>
        <taxon>Pseudomonadati</taxon>
        <taxon>Pseudomonadota</taxon>
        <taxon>Gammaproteobacteria</taxon>
        <taxon>Cellvibrionales</taxon>
        <taxon>Halieaceae</taxon>
        <taxon>Candidatus Litorirhabdus</taxon>
    </lineage>
</organism>
<feature type="domain" description="TonB-dependent receptor-like beta-barrel" evidence="13">
    <location>
        <begin position="298"/>
        <end position="776"/>
    </location>
</feature>
<dbReference type="RefSeq" id="WP_279243310.1">
    <property type="nucleotide sequence ID" value="NZ_SHNN01000001.1"/>
</dbReference>
<evidence type="ECO:0000313" key="15">
    <source>
        <dbReference type="EMBL" id="MCX2979308.1"/>
    </source>
</evidence>
<evidence type="ECO:0000313" key="16">
    <source>
        <dbReference type="Proteomes" id="UP001143362"/>
    </source>
</evidence>
<dbReference type="PROSITE" id="PS51257">
    <property type="entry name" value="PROKAR_LIPOPROTEIN"/>
    <property type="match status" value="1"/>
</dbReference>
<evidence type="ECO:0000256" key="11">
    <source>
        <dbReference type="PROSITE-ProRule" id="PRU01360"/>
    </source>
</evidence>
<protein>
    <submittedName>
        <fullName evidence="15">TonB-dependent receptor</fullName>
    </submittedName>
</protein>
<dbReference type="PANTHER" id="PTHR32552:SF81">
    <property type="entry name" value="TONB-DEPENDENT OUTER MEMBRANE RECEPTOR"/>
    <property type="match status" value="1"/>
</dbReference>
<evidence type="ECO:0000256" key="8">
    <source>
        <dbReference type="ARBA" id="ARBA00023077"/>
    </source>
</evidence>
<evidence type="ECO:0000256" key="3">
    <source>
        <dbReference type="ARBA" id="ARBA00022452"/>
    </source>
</evidence>
<dbReference type="PANTHER" id="PTHR32552">
    <property type="entry name" value="FERRICHROME IRON RECEPTOR-RELATED"/>
    <property type="match status" value="1"/>
</dbReference>
<feature type="domain" description="TonB-dependent receptor plug" evidence="14">
    <location>
        <begin position="49"/>
        <end position="156"/>
    </location>
</feature>
<keyword evidence="2 11" id="KW-0813">Transport</keyword>
<keyword evidence="7" id="KW-0406">Ion transport</keyword>
<evidence type="ECO:0000256" key="1">
    <source>
        <dbReference type="ARBA" id="ARBA00004571"/>
    </source>
</evidence>
<dbReference type="InterPro" id="IPR036942">
    <property type="entry name" value="Beta-barrel_TonB_sf"/>
</dbReference>
<dbReference type="Gene3D" id="2.40.170.20">
    <property type="entry name" value="TonB-dependent receptor, beta-barrel domain"/>
    <property type="match status" value="1"/>
</dbReference>
<accession>A0ABT3TAK2</accession>
<evidence type="ECO:0000256" key="2">
    <source>
        <dbReference type="ARBA" id="ARBA00022448"/>
    </source>
</evidence>
<dbReference type="Pfam" id="PF00593">
    <property type="entry name" value="TonB_dep_Rec_b-barrel"/>
    <property type="match status" value="1"/>
</dbReference>
<evidence type="ECO:0000256" key="10">
    <source>
        <dbReference type="ARBA" id="ARBA00023237"/>
    </source>
</evidence>